<accession>A0A8K0CNP7</accession>
<name>A0A8K0CNP7_IGNLU</name>
<keyword evidence="2" id="KW-1185">Reference proteome</keyword>
<dbReference type="AlphaFoldDB" id="A0A8K0CNP7"/>
<dbReference type="EMBL" id="VTPC01072573">
    <property type="protein sequence ID" value="KAF2888936.1"/>
    <property type="molecule type" value="Genomic_DNA"/>
</dbReference>
<sequence length="104" mass="11499">MRDGTVLNMLLDLAVKLCESPSNALQKPTTSSKCEDFLCLGDESCRSMDCSSPICTSQHYYDLVASLTYILLGIGNNIDLSQILLTAIDSTTNWAQCFDRRQVL</sequence>
<reference evidence="1" key="1">
    <citation type="submission" date="2019-08" db="EMBL/GenBank/DDBJ databases">
        <title>The genome of the North American firefly Photinus pyralis.</title>
        <authorList>
            <consortium name="Photinus pyralis genome working group"/>
            <person name="Fallon T.R."/>
            <person name="Sander Lower S.E."/>
            <person name="Weng J.-K."/>
        </authorList>
    </citation>
    <scope>NUCLEOTIDE SEQUENCE</scope>
    <source>
        <strain evidence="1">TRF0915ILg1</strain>
        <tissue evidence="1">Whole body</tissue>
    </source>
</reference>
<comment type="caution">
    <text evidence="1">The sequence shown here is derived from an EMBL/GenBank/DDBJ whole genome shotgun (WGS) entry which is preliminary data.</text>
</comment>
<dbReference type="Proteomes" id="UP000801492">
    <property type="component" value="Unassembled WGS sequence"/>
</dbReference>
<gene>
    <name evidence="1" type="ORF">ILUMI_17237</name>
</gene>
<proteinExistence type="predicted"/>
<evidence type="ECO:0000313" key="1">
    <source>
        <dbReference type="EMBL" id="KAF2888936.1"/>
    </source>
</evidence>
<evidence type="ECO:0000313" key="2">
    <source>
        <dbReference type="Proteomes" id="UP000801492"/>
    </source>
</evidence>
<protein>
    <submittedName>
        <fullName evidence="1">Uncharacterized protein</fullName>
    </submittedName>
</protein>
<organism evidence="1 2">
    <name type="scientific">Ignelater luminosus</name>
    <name type="common">Cucubano</name>
    <name type="synonym">Pyrophorus luminosus</name>
    <dbReference type="NCBI Taxonomy" id="2038154"/>
    <lineage>
        <taxon>Eukaryota</taxon>
        <taxon>Metazoa</taxon>
        <taxon>Ecdysozoa</taxon>
        <taxon>Arthropoda</taxon>
        <taxon>Hexapoda</taxon>
        <taxon>Insecta</taxon>
        <taxon>Pterygota</taxon>
        <taxon>Neoptera</taxon>
        <taxon>Endopterygota</taxon>
        <taxon>Coleoptera</taxon>
        <taxon>Polyphaga</taxon>
        <taxon>Elateriformia</taxon>
        <taxon>Elateroidea</taxon>
        <taxon>Elateridae</taxon>
        <taxon>Agrypninae</taxon>
        <taxon>Pyrophorini</taxon>
        <taxon>Ignelater</taxon>
    </lineage>
</organism>